<name>A0ABV3ZHX9_9BACT</name>
<dbReference type="Gene3D" id="2.160.20.10">
    <property type="entry name" value="Single-stranded right-handed beta-helix, Pectin lyase-like"/>
    <property type="match status" value="1"/>
</dbReference>
<evidence type="ECO:0000313" key="6">
    <source>
        <dbReference type="Proteomes" id="UP001560573"/>
    </source>
</evidence>
<evidence type="ECO:0000256" key="3">
    <source>
        <dbReference type="SAM" id="SignalP"/>
    </source>
</evidence>
<feature type="signal peptide" evidence="3">
    <location>
        <begin position="1"/>
        <end position="19"/>
    </location>
</feature>
<evidence type="ECO:0000259" key="4">
    <source>
        <dbReference type="PROSITE" id="PS50853"/>
    </source>
</evidence>
<dbReference type="SMART" id="SM00060">
    <property type="entry name" value="FN3"/>
    <property type="match status" value="4"/>
</dbReference>
<dbReference type="InterPro" id="IPR011050">
    <property type="entry name" value="Pectin_lyase_fold/virulence"/>
</dbReference>
<dbReference type="InterPro" id="IPR036116">
    <property type="entry name" value="FN3_sf"/>
</dbReference>
<feature type="domain" description="Fibronectin type-III" evidence="4">
    <location>
        <begin position="427"/>
        <end position="522"/>
    </location>
</feature>
<dbReference type="RefSeq" id="WP_369330908.1">
    <property type="nucleotide sequence ID" value="NZ_JAULBC010000006.1"/>
</dbReference>
<feature type="compositionally biased region" description="Pro residues" evidence="2">
    <location>
        <begin position="374"/>
        <end position="385"/>
    </location>
</feature>
<feature type="domain" description="Fibronectin type-III" evidence="4">
    <location>
        <begin position="720"/>
        <end position="811"/>
    </location>
</feature>
<dbReference type="InterPro" id="IPR006626">
    <property type="entry name" value="PbH1"/>
</dbReference>
<evidence type="ECO:0000256" key="2">
    <source>
        <dbReference type="SAM" id="MobiDB-lite"/>
    </source>
</evidence>
<evidence type="ECO:0000313" key="5">
    <source>
        <dbReference type="EMBL" id="MEX6689501.1"/>
    </source>
</evidence>
<proteinExistence type="predicted"/>
<dbReference type="CDD" id="cd00063">
    <property type="entry name" value="FN3"/>
    <property type="match status" value="4"/>
</dbReference>
<dbReference type="Gene3D" id="2.60.40.10">
    <property type="entry name" value="Immunoglobulins"/>
    <property type="match status" value="4"/>
</dbReference>
<keyword evidence="6" id="KW-1185">Reference proteome</keyword>
<dbReference type="InterPro" id="IPR013783">
    <property type="entry name" value="Ig-like_fold"/>
</dbReference>
<dbReference type="InterPro" id="IPR012334">
    <property type="entry name" value="Pectin_lyas_fold"/>
</dbReference>
<reference evidence="5 6" key="1">
    <citation type="submission" date="2023-07" db="EMBL/GenBank/DDBJ databases">
        <authorList>
            <person name="Lian W.-H."/>
        </authorList>
    </citation>
    <scope>NUCLEOTIDE SEQUENCE [LARGE SCALE GENOMIC DNA]</scope>
    <source>
        <strain evidence="5 6">SYSU DXS3180</strain>
    </source>
</reference>
<feature type="region of interest" description="Disordered" evidence="2">
    <location>
        <begin position="363"/>
        <end position="385"/>
    </location>
</feature>
<dbReference type="PANTHER" id="PTHR13817:SF166">
    <property type="entry name" value="NEURONAL IGCAM-RELATED"/>
    <property type="match status" value="1"/>
</dbReference>
<dbReference type="SUPFAM" id="SSF51126">
    <property type="entry name" value="Pectin lyase-like"/>
    <property type="match status" value="1"/>
</dbReference>
<dbReference type="Proteomes" id="UP001560573">
    <property type="component" value="Unassembled WGS sequence"/>
</dbReference>
<comment type="caution">
    <text evidence="5">The sequence shown here is derived from an EMBL/GenBank/DDBJ whole genome shotgun (WGS) entry which is preliminary data.</text>
</comment>
<keyword evidence="3" id="KW-0732">Signal</keyword>
<feature type="domain" description="Fibronectin type-III" evidence="4">
    <location>
        <begin position="524"/>
        <end position="618"/>
    </location>
</feature>
<sequence length="811" mass="85043">MKKVIFTFCMATTMYVSQAKTITLNPDAGGTGIYIQDASSLNYAPGDTLLINQNITSFYINNLKGTIKDTVVVTAVPGVIIGGASNRGIEISGSSYFKAYGLTVQGVSGAIGFKAGGCTNLAVENVSINTVSVGFMIKTDPANQSFAYPNFVIRDVSLKNCSAENCNNEGFYIGQTSDMYNGFKTPPIVGLKIRNCSATNCGWDGFQITNAQNCDVSGLKVYNAGTASQSGQRSGIAVQDATTGSFSDFYVDGSVGSGLTIFSSGQVYYNNIVLKNTAKMGNSNAVYIDNRYDRGYNLGAMQLFMTNVVLQGGSNAPREAMYIQNGTSNGALASIPGVITNFAYDPTLWPKIKDNVPNEYIGGTEGIPDTNHVTPPPPDTSSVVPPPGPTAPGAIFSVGQDKITVYYNDGRKDVYSKTSSDSVMPTVPAPPTNLVATPQGKSVVLTWDPPSVNGGSPIASYQVYRSTAMRGSDRSVAVNSGLSYTDTSVTIGFTYIYKVTAINKVGESQPSADAVASLAPEPLPPAPQGLTAQPGVGQAILNWSPPASGADSITGYAVYRGTVKGFTTELVSTVAKNVTTYTDAGLTPATYYYTVTSTRNHMESAKSNEVSVLVTPPPVAPSAPQNLSLVAGILQATLNWSAPLSNGNATITNYKIYRGNASGSGTLLTTVGGSTLTYTDPNLTNGTNYYYTVTAVNSAAESPKSNEVRYTASSYTLPTAPTNLRATAASTTVTLSWGQPSNTGGTTITGYKIYRGTASGKYNLIKTTSDGNTLSYVDGNKTNGTTYYYVISALNSVGEGPLSSEVSARPQ</sequence>
<dbReference type="PROSITE" id="PS50853">
    <property type="entry name" value="FN3"/>
    <property type="match status" value="4"/>
</dbReference>
<organism evidence="5 6">
    <name type="scientific">Danxiaibacter flavus</name>
    <dbReference type="NCBI Taxonomy" id="3049108"/>
    <lineage>
        <taxon>Bacteria</taxon>
        <taxon>Pseudomonadati</taxon>
        <taxon>Bacteroidota</taxon>
        <taxon>Chitinophagia</taxon>
        <taxon>Chitinophagales</taxon>
        <taxon>Chitinophagaceae</taxon>
        <taxon>Danxiaibacter</taxon>
    </lineage>
</organism>
<keyword evidence="1" id="KW-0677">Repeat</keyword>
<feature type="domain" description="Fibronectin type-III" evidence="4">
    <location>
        <begin position="620"/>
        <end position="719"/>
    </location>
</feature>
<dbReference type="InterPro" id="IPR050964">
    <property type="entry name" value="Striated_Muscle_Regulatory"/>
</dbReference>
<evidence type="ECO:0000256" key="1">
    <source>
        <dbReference type="ARBA" id="ARBA00022737"/>
    </source>
</evidence>
<gene>
    <name evidence="5" type="ORF">QTN47_18480</name>
</gene>
<dbReference type="PANTHER" id="PTHR13817">
    <property type="entry name" value="TITIN"/>
    <property type="match status" value="1"/>
</dbReference>
<dbReference type="Pfam" id="PF00041">
    <property type="entry name" value="fn3"/>
    <property type="match status" value="4"/>
</dbReference>
<accession>A0ABV3ZHX9</accession>
<feature type="chain" id="PRO_5045296304" evidence="3">
    <location>
        <begin position="20"/>
        <end position="811"/>
    </location>
</feature>
<dbReference type="InterPro" id="IPR003961">
    <property type="entry name" value="FN3_dom"/>
</dbReference>
<dbReference type="SMART" id="SM00710">
    <property type="entry name" value="PbH1"/>
    <property type="match status" value="6"/>
</dbReference>
<dbReference type="EMBL" id="JAULBC010000006">
    <property type="protein sequence ID" value="MEX6689501.1"/>
    <property type="molecule type" value="Genomic_DNA"/>
</dbReference>
<protein>
    <submittedName>
        <fullName evidence="5">Fibronectin type III domain-containing protein</fullName>
    </submittedName>
</protein>
<dbReference type="SUPFAM" id="SSF49265">
    <property type="entry name" value="Fibronectin type III"/>
    <property type="match status" value="2"/>
</dbReference>